<dbReference type="Proteomes" id="UP001519307">
    <property type="component" value="Unassembled WGS sequence"/>
</dbReference>
<reference evidence="2 3" key="1">
    <citation type="submission" date="2021-03" db="EMBL/GenBank/DDBJ databases">
        <title>Genomic Encyclopedia of Type Strains, Phase IV (KMG-IV): sequencing the most valuable type-strain genomes for metagenomic binning, comparative biology and taxonomic classification.</title>
        <authorList>
            <person name="Goeker M."/>
        </authorList>
    </citation>
    <scope>NUCLEOTIDE SEQUENCE [LARGE SCALE GENOMIC DNA]</scope>
    <source>
        <strain evidence="2 3">DSM 28783</strain>
    </source>
</reference>
<keyword evidence="1" id="KW-1133">Transmembrane helix</keyword>
<keyword evidence="1" id="KW-0812">Transmembrane</keyword>
<feature type="transmembrane region" description="Helical" evidence="1">
    <location>
        <begin position="107"/>
        <end position="130"/>
    </location>
</feature>
<feature type="transmembrane region" description="Helical" evidence="1">
    <location>
        <begin position="72"/>
        <end position="95"/>
    </location>
</feature>
<sequence>MSLEVTSNIENPKVSILYSNIVELIAIINVLADPKHHASVQKEVKNLSIQLSANSKKFLQKVSGLPYQGIEIYMLIVARALQGSGAVMTIAYSWIGDDIENDKKSSAMGIAGVIVAICAVIAFVVGPLLYKIISVKYCS</sequence>
<keyword evidence="1" id="KW-0472">Membrane</keyword>
<proteinExistence type="predicted"/>
<evidence type="ECO:0000313" key="2">
    <source>
        <dbReference type="EMBL" id="MBP2033893.1"/>
    </source>
</evidence>
<evidence type="ECO:0000313" key="3">
    <source>
        <dbReference type="Proteomes" id="UP001519307"/>
    </source>
</evidence>
<evidence type="ECO:0000256" key="1">
    <source>
        <dbReference type="SAM" id="Phobius"/>
    </source>
</evidence>
<name>A0ABS4KV57_9CLOT</name>
<dbReference type="InterPro" id="IPR036259">
    <property type="entry name" value="MFS_trans_sf"/>
</dbReference>
<dbReference type="Gene3D" id="1.20.1250.20">
    <property type="entry name" value="MFS general substrate transporter like domains"/>
    <property type="match status" value="1"/>
</dbReference>
<accession>A0ABS4KV57</accession>
<organism evidence="2 3">
    <name type="scientific">Clostridium algifaecis</name>
    <dbReference type="NCBI Taxonomy" id="1472040"/>
    <lineage>
        <taxon>Bacteria</taxon>
        <taxon>Bacillati</taxon>
        <taxon>Bacillota</taxon>
        <taxon>Clostridia</taxon>
        <taxon>Eubacteriales</taxon>
        <taxon>Clostridiaceae</taxon>
        <taxon>Clostridium</taxon>
    </lineage>
</organism>
<dbReference type="EMBL" id="JAGGLM010000025">
    <property type="protein sequence ID" value="MBP2033893.1"/>
    <property type="molecule type" value="Genomic_DNA"/>
</dbReference>
<dbReference type="SUPFAM" id="SSF103473">
    <property type="entry name" value="MFS general substrate transporter"/>
    <property type="match status" value="1"/>
</dbReference>
<feature type="transmembrane region" description="Helical" evidence="1">
    <location>
        <begin position="15"/>
        <end position="32"/>
    </location>
</feature>
<protein>
    <submittedName>
        <fullName evidence="2">MFS family permease</fullName>
    </submittedName>
</protein>
<keyword evidence="3" id="KW-1185">Reference proteome</keyword>
<gene>
    <name evidence="2" type="ORF">J2Z42_002606</name>
</gene>
<comment type="caution">
    <text evidence="2">The sequence shown here is derived from an EMBL/GenBank/DDBJ whole genome shotgun (WGS) entry which is preliminary data.</text>
</comment>
<dbReference type="RefSeq" id="WP_209703142.1">
    <property type="nucleotide sequence ID" value="NZ_JAGGLM010000025.1"/>
</dbReference>